<dbReference type="Gene3D" id="3.50.50.60">
    <property type="entry name" value="FAD/NAD(P)-binding domain"/>
    <property type="match status" value="1"/>
</dbReference>
<keyword evidence="2" id="KW-0413">Isomerase</keyword>
<dbReference type="AlphaFoldDB" id="A0A6I4U6C4"/>
<dbReference type="NCBIfam" id="TIGR01789">
    <property type="entry name" value="lycopene_cycl"/>
    <property type="match status" value="1"/>
</dbReference>
<dbReference type="GO" id="GO:0016705">
    <property type="term" value="F:oxidoreductase activity, acting on paired donors, with incorporation or reduction of molecular oxygen"/>
    <property type="evidence" value="ECO:0007669"/>
    <property type="project" value="InterPro"/>
</dbReference>
<gene>
    <name evidence="2" type="primary">crtY</name>
    <name evidence="2" type="ORF">GRI55_01450</name>
</gene>
<dbReference type="GO" id="GO:0045436">
    <property type="term" value="F:lycopene beta cyclase activity"/>
    <property type="evidence" value="ECO:0007669"/>
    <property type="project" value="InterPro"/>
</dbReference>
<comment type="caution">
    <text evidence="2">The sequence shown here is derived from an EMBL/GenBank/DDBJ whole genome shotgun (WGS) entry which is preliminary data.</text>
</comment>
<organism evidence="2 3">
    <name type="scientific">Qipengyuania citrea</name>
    <dbReference type="NCBI Taxonomy" id="225971"/>
    <lineage>
        <taxon>Bacteria</taxon>
        <taxon>Pseudomonadati</taxon>
        <taxon>Pseudomonadota</taxon>
        <taxon>Alphaproteobacteria</taxon>
        <taxon>Sphingomonadales</taxon>
        <taxon>Erythrobacteraceae</taxon>
        <taxon>Qipengyuania</taxon>
    </lineage>
</organism>
<reference evidence="2 3" key="1">
    <citation type="submission" date="2019-12" db="EMBL/GenBank/DDBJ databases">
        <title>Genomic-based taxomic classification of the family Erythrobacteraceae.</title>
        <authorList>
            <person name="Xu L."/>
        </authorList>
    </citation>
    <scope>NUCLEOTIDE SEQUENCE [LARGE SCALE GENOMIC DNA]</scope>
    <source>
        <strain evidence="2 3">CGMCC 1.8703</strain>
    </source>
</reference>
<sequence>MDGRMIDMAVVGGGLAGGLAALAVRRAHPELNVAIFEAGDSLGGNHRWSWFASDLDAPGTQLMAGFATTEWSGGYDVAFPGHTRHLSSPYRSLASRDFDAALRSELPAAAIRTQARAAKLAAGGVTLASGEHIAARCVIDCRDFTPSAQLRGGWQVFVGRHLRTRTAHGVADPIVMDTRVAQHGAYRFVYTLPLGPNELFVEDTYYADEPALDRAALEARIDRYCTAMGWHGDRLGGETGVLPVITGGDIAAYRAALGGAGVVRSGARGGFVHPLTSYTLPFAVANALALARHARLPGDQLAALFEDRAQRHWQATRFYRSLGRMLFDAAEPEERYRVFERFYRLREPLIERFYAGNSSTADKLRILSGKPPVSVPAAIRALLGKGSPLVHERSQ</sequence>
<dbReference type="Pfam" id="PF05834">
    <property type="entry name" value="Lycopene_cycl"/>
    <property type="match status" value="1"/>
</dbReference>
<evidence type="ECO:0000313" key="3">
    <source>
        <dbReference type="Proteomes" id="UP000439914"/>
    </source>
</evidence>
<name>A0A6I4U6C4_9SPHN</name>
<dbReference type="SUPFAM" id="SSF51905">
    <property type="entry name" value="FAD/NAD(P)-binding domain"/>
    <property type="match status" value="1"/>
</dbReference>
<dbReference type="Proteomes" id="UP000439914">
    <property type="component" value="Unassembled WGS sequence"/>
</dbReference>
<evidence type="ECO:0000256" key="1">
    <source>
        <dbReference type="ARBA" id="ARBA00006599"/>
    </source>
</evidence>
<dbReference type="InterPro" id="IPR010108">
    <property type="entry name" value="Lycopene_cyclase_b/e"/>
</dbReference>
<dbReference type="InterPro" id="IPR008461">
    <property type="entry name" value="CrtY"/>
</dbReference>
<dbReference type="NCBIfam" id="TIGR01790">
    <property type="entry name" value="carotene-cycl"/>
    <property type="match status" value="1"/>
</dbReference>
<dbReference type="InterPro" id="IPR036188">
    <property type="entry name" value="FAD/NAD-bd_sf"/>
</dbReference>
<comment type="similarity">
    <text evidence="1">Belongs to the lycopene cyclase family.</text>
</comment>
<dbReference type="GO" id="GO:0016117">
    <property type="term" value="P:carotenoid biosynthetic process"/>
    <property type="evidence" value="ECO:0007669"/>
    <property type="project" value="InterPro"/>
</dbReference>
<dbReference type="EC" id="5.5.1.19" evidence="2"/>
<accession>A0A6I4U6C4</accession>
<evidence type="ECO:0000313" key="2">
    <source>
        <dbReference type="EMBL" id="MXP34432.1"/>
    </source>
</evidence>
<dbReference type="EMBL" id="WTYG01000001">
    <property type="protein sequence ID" value="MXP34432.1"/>
    <property type="molecule type" value="Genomic_DNA"/>
</dbReference>
<protein>
    <submittedName>
        <fullName evidence="2">Lycopene beta-cyclase CrtY</fullName>
        <ecNumber evidence="2">5.5.1.19</ecNumber>
    </submittedName>
</protein>
<proteinExistence type="inferred from homology"/>